<sequence>MNQITDISQQKVDWHEFCNFTFEIQCHLSQIGAFALQASSVADHENHDSVRKSAQSISKLAQYLLTKIFTILEILEPIFKHDLLNKFSNSMTDVSVAFDAVSETDMTAKYQCEFFYGMFHVIKELEKELDAVEIEAEQQFKGKING</sequence>
<accession>A0A6I4HVB9</accession>
<gene>
    <name evidence="1" type="ORF">GNY86_17625</name>
</gene>
<keyword evidence="1" id="KW-0808">Transferase</keyword>
<evidence type="ECO:0000313" key="2">
    <source>
        <dbReference type="Proteomes" id="UP000439424"/>
    </source>
</evidence>
<dbReference type="AlphaFoldDB" id="A0A6I4HVB9"/>
<protein>
    <submittedName>
        <fullName evidence="1">Aminotransferase</fullName>
    </submittedName>
</protein>
<dbReference type="EMBL" id="WPIP01000195">
    <property type="protein sequence ID" value="MVM93356.1"/>
    <property type="molecule type" value="Genomic_DNA"/>
</dbReference>
<dbReference type="Proteomes" id="UP000439424">
    <property type="component" value="Unassembled WGS sequence"/>
</dbReference>
<proteinExistence type="predicted"/>
<dbReference type="GO" id="GO:0008483">
    <property type="term" value="F:transaminase activity"/>
    <property type="evidence" value="ECO:0007669"/>
    <property type="project" value="UniProtKB-KW"/>
</dbReference>
<reference evidence="1 2" key="1">
    <citation type="submission" date="2019-11" db="EMBL/GenBank/DDBJ databases">
        <title>Multidrug-resistant Acinetobacter baumannii moving toward extensively drug-resistant over fifteen years in South of Brazil.</title>
        <authorList>
            <person name="Fedrigo N.H."/>
            <person name="Cerdeira L."/>
            <person name="Fuga B."/>
            <person name="Marini P.V.B."/>
            <person name="Shinohara D.R."/>
            <person name="Carrara-Marroni F.E."/>
            <person name="Lincopan N."/>
            <person name="Tognim M.C.B."/>
        </authorList>
    </citation>
    <scope>NUCLEOTIDE SEQUENCE [LARGE SCALE GENOMIC DNA]</scope>
    <source>
        <strain evidence="1 2">Ac576</strain>
    </source>
</reference>
<keyword evidence="1" id="KW-0032">Aminotransferase</keyword>
<organism evidence="1 2">
    <name type="scientific">Acinetobacter baumannii</name>
    <dbReference type="NCBI Taxonomy" id="470"/>
    <lineage>
        <taxon>Bacteria</taxon>
        <taxon>Pseudomonadati</taxon>
        <taxon>Pseudomonadota</taxon>
        <taxon>Gammaproteobacteria</taxon>
        <taxon>Moraxellales</taxon>
        <taxon>Moraxellaceae</taxon>
        <taxon>Acinetobacter</taxon>
        <taxon>Acinetobacter calcoaceticus/baumannii complex</taxon>
    </lineage>
</organism>
<evidence type="ECO:0000313" key="1">
    <source>
        <dbReference type="EMBL" id="MVM93356.1"/>
    </source>
</evidence>
<comment type="caution">
    <text evidence="1">The sequence shown here is derived from an EMBL/GenBank/DDBJ whole genome shotgun (WGS) entry which is preliminary data.</text>
</comment>
<dbReference type="RefSeq" id="WP_094273067.1">
    <property type="nucleotide sequence ID" value="NZ_JABLUZ010000002.1"/>
</dbReference>
<name>A0A6I4HVB9_ACIBA</name>